<accession>A0A3B0XYI0</accession>
<dbReference type="Pfam" id="PF02501">
    <property type="entry name" value="T2SSI"/>
    <property type="match status" value="1"/>
</dbReference>
<evidence type="ECO:0000256" key="1">
    <source>
        <dbReference type="ARBA" id="ARBA00004377"/>
    </source>
</evidence>
<dbReference type="GO" id="GO:0015628">
    <property type="term" value="P:protein secretion by the type II secretion system"/>
    <property type="evidence" value="ECO:0007669"/>
    <property type="project" value="InterPro"/>
</dbReference>
<dbReference type="InterPro" id="IPR010052">
    <property type="entry name" value="T2SS_protein-GspI"/>
</dbReference>
<dbReference type="SUPFAM" id="SSF54523">
    <property type="entry name" value="Pili subunits"/>
    <property type="match status" value="1"/>
</dbReference>
<dbReference type="PANTHER" id="PTHR38779">
    <property type="entry name" value="TYPE II SECRETION SYSTEM PROTEIN I-RELATED"/>
    <property type="match status" value="1"/>
</dbReference>
<dbReference type="Pfam" id="PF07963">
    <property type="entry name" value="N_methyl"/>
    <property type="match status" value="1"/>
</dbReference>
<keyword evidence="5" id="KW-0997">Cell inner membrane</keyword>
<evidence type="ECO:0000256" key="4">
    <source>
        <dbReference type="ARBA" id="ARBA00022481"/>
    </source>
</evidence>
<evidence type="ECO:0000256" key="6">
    <source>
        <dbReference type="ARBA" id="ARBA00022692"/>
    </source>
</evidence>
<keyword evidence="3" id="KW-1003">Cell membrane</keyword>
<evidence type="ECO:0000256" key="5">
    <source>
        <dbReference type="ARBA" id="ARBA00022519"/>
    </source>
</evidence>
<keyword evidence="8 9" id="KW-0472">Membrane</keyword>
<reference evidence="11" key="1">
    <citation type="submission" date="2018-06" db="EMBL/GenBank/DDBJ databases">
        <authorList>
            <person name="Zhirakovskaya E."/>
        </authorList>
    </citation>
    <scope>NUCLEOTIDE SEQUENCE</scope>
</reference>
<evidence type="ECO:0000256" key="3">
    <source>
        <dbReference type="ARBA" id="ARBA00022475"/>
    </source>
</evidence>
<evidence type="ECO:0000256" key="9">
    <source>
        <dbReference type="SAM" id="Phobius"/>
    </source>
</evidence>
<dbReference type="InterPro" id="IPR003413">
    <property type="entry name" value="T2SS_GspI_C"/>
</dbReference>
<evidence type="ECO:0000256" key="2">
    <source>
        <dbReference type="ARBA" id="ARBA00008358"/>
    </source>
</evidence>
<keyword evidence="6 9" id="KW-0812">Transmembrane</keyword>
<dbReference type="InterPro" id="IPR012902">
    <property type="entry name" value="N_methyl_site"/>
</dbReference>
<comment type="subcellular location">
    <subcellularLocation>
        <location evidence="1">Cell inner membrane</location>
        <topology evidence="1">Single-pass membrane protein</topology>
    </subcellularLocation>
</comment>
<keyword evidence="7 9" id="KW-1133">Transmembrane helix</keyword>
<dbReference type="NCBIfam" id="TIGR02532">
    <property type="entry name" value="IV_pilin_GFxxxE"/>
    <property type="match status" value="1"/>
</dbReference>
<dbReference type="Gene3D" id="3.30.1300.30">
    <property type="entry name" value="GSPII I/J protein-like"/>
    <property type="match status" value="1"/>
</dbReference>
<evidence type="ECO:0000259" key="10">
    <source>
        <dbReference type="Pfam" id="PF02501"/>
    </source>
</evidence>
<evidence type="ECO:0000256" key="7">
    <source>
        <dbReference type="ARBA" id="ARBA00022989"/>
    </source>
</evidence>
<proteinExistence type="inferred from homology"/>
<name>A0A3B0XYI0_9ZZZZ</name>
<sequence>MNIHRHPIRPPKGFTLLEILVALLIVSVSLGITIRITGDVLRGSDNLKESTIAHWVAENKANEVRLRLLRLTSGTTRGSTLMGRRRWHWLINISNTPDTYVRKIEVIVSRTAAHKYPLASLISFTMAY</sequence>
<organism evidence="11">
    <name type="scientific">hydrothermal vent metagenome</name>
    <dbReference type="NCBI Taxonomy" id="652676"/>
    <lineage>
        <taxon>unclassified sequences</taxon>
        <taxon>metagenomes</taxon>
        <taxon>ecological metagenomes</taxon>
    </lineage>
</organism>
<keyword evidence="4" id="KW-0488">Methylation</keyword>
<protein>
    <recommendedName>
        <fullName evidence="10">Type II secretion system protein GspI C-terminal domain-containing protein</fullName>
    </recommendedName>
</protein>
<feature type="domain" description="Type II secretion system protein GspI C-terminal" evidence="10">
    <location>
        <begin position="47"/>
        <end position="124"/>
    </location>
</feature>
<dbReference type="GO" id="GO:0005886">
    <property type="term" value="C:plasma membrane"/>
    <property type="evidence" value="ECO:0007669"/>
    <property type="project" value="UniProtKB-SubCell"/>
</dbReference>
<gene>
    <name evidence="11" type="ORF">MNBD_GAMMA12-3365</name>
</gene>
<dbReference type="GO" id="GO:0015627">
    <property type="term" value="C:type II protein secretion system complex"/>
    <property type="evidence" value="ECO:0007669"/>
    <property type="project" value="InterPro"/>
</dbReference>
<dbReference type="AlphaFoldDB" id="A0A3B0XYI0"/>
<dbReference type="InterPro" id="IPR045584">
    <property type="entry name" value="Pilin-like"/>
</dbReference>
<dbReference type="PANTHER" id="PTHR38779:SF2">
    <property type="entry name" value="TYPE II SECRETION SYSTEM PROTEIN I-RELATED"/>
    <property type="match status" value="1"/>
</dbReference>
<comment type="similarity">
    <text evidence="2">Belongs to the GSP I family.</text>
</comment>
<feature type="transmembrane region" description="Helical" evidence="9">
    <location>
        <begin position="14"/>
        <end position="34"/>
    </location>
</feature>
<evidence type="ECO:0000313" key="11">
    <source>
        <dbReference type="EMBL" id="VAW73438.1"/>
    </source>
</evidence>
<dbReference type="NCBIfam" id="TIGR01707">
    <property type="entry name" value="gspI"/>
    <property type="match status" value="1"/>
</dbReference>
<dbReference type="EMBL" id="UOFL01000043">
    <property type="protein sequence ID" value="VAW73438.1"/>
    <property type="molecule type" value="Genomic_DNA"/>
</dbReference>
<evidence type="ECO:0000256" key="8">
    <source>
        <dbReference type="ARBA" id="ARBA00023136"/>
    </source>
</evidence>